<dbReference type="InterPro" id="IPR020845">
    <property type="entry name" value="AMP-binding_CS"/>
</dbReference>
<dbReference type="InterPro" id="IPR001242">
    <property type="entry name" value="Condensation_dom"/>
</dbReference>
<sequence length="718" mass="78892">MFMTVLAAWSAVLSRLTGQDDIVIGTPSANRNHQQVEQLIGFFVSTLALRIDLSAEPSAGRLLERVRKTTIAAQANQDLPFEQVVEVAQPPRRADITPLFQVMFAWENNDAGTLKLQGVEAVSEDPPYGVAKFELELFLGEECDEVVGGLSYSTALFDRPTIERHVGYLEAMLRWMTTSTQESVGMAPILGPSEQELLLETWNTTDQPYPDSTCLHELFENQVEVSPEAIAIVHDERTLTYRELNTRANWIARQLIEAGVKSGDYVMLLLDRSIDLVASQIAILKVGAAYVPIDTKAPVDRQVYIASDCGAAVMITDERTDVPAEIQGTALRINAKQMNTEHAQVDFNGSASSSHDTAYVMYTSGSTGRPKGVMVPNRGISRLAFNNGFADIGIDDRVAFVANPTFDASTFDVWVPLLNGACIVIINRETLLDPHRLAAALDHHQVTLLFLTTALLHQYVYIIGAALSRLRYLMGAGEQGLVEAYTEVAKHGGGVCVLNTYGPTEASVISTAYKVTSTTNQLRRLPIGRPISNTPQYVLDEYHNTVPIGVVGELYIGGPGVATGYLNRPELTAERFLPDPFAKVQGGRMYKTGDLVRYLPDGNLVFVGRNDNQVKIRGFRVELGEIEARLAEHSQVREAVVLAVGEGSGDKRLVAYVVAAPHENLVHTMREYLSASVPEYMIPSAFVRMDAFPLTNNGKIDRRALPEPNDDSFVTCKY</sequence>
<dbReference type="InterPro" id="IPR010071">
    <property type="entry name" value="AA_adenyl_dom"/>
</dbReference>
<keyword evidence="9" id="KW-1185">Reference proteome</keyword>
<accession>A0A9P6ITA0</accession>
<evidence type="ECO:0000313" key="9">
    <source>
        <dbReference type="Proteomes" id="UP000738359"/>
    </source>
</evidence>
<dbReference type="FunFam" id="3.40.50.980:FF:000001">
    <property type="entry name" value="Non-ribosomal peptide synthetase"/>
    <property type="match status" value="1"/>
</dbReference>
<dbReference type="NCBIfam" id="TIGR01733">
    <property type="entry name" value="AA-adenyl-dom"/>
    <property type="match status" value="1"/>
</dbReference>
<evidence type="ECO:0000256" key="3">
    <source>
        <dbReference type="ARBA" id="ARBA00029454"/>
    </source>
</evidence>
<evidence type="ECO:0000256" key="4">
    <source>
        <dbReference type="SAM" id="SignalP"/>
    </source>
</evidence>
<feature type="signal peptide" evidence="4">
    <location>
        <begin position="1"/>
        <end position="18"/>
    </location>
</feature>
<dbReference type="PROSITE" id="PS00455">
    <property type="entry name" value="AMP_BINDING"/>
    <property type="match status" value="1"/>
</dbReference>
<dbReference type="InterPro" id="IPR045851">
    <property type="entry name" value="AMP-bd_C_sf"/>
</dbReference>
<dbReference type="GO" id="GO:0043041">
    <property type="term" value="P:amino acid activation for nonribosomal peptide biosynthetic process"/>
    <property type="evidence" value="ECO:0007669"/>
    <property type="project" value="TreeGrafter"/>
</dbReference>
<evidence type="ECO:0008006" key="10">
    <source>
        <dbReference type="Google" id="ProtNLM"/>
    </source>
</evidence>
<proteinExistence type="inferred from homology"/>
<dbReference type="InterPro" id="IPR000873">
    <property type="entry name" value="AMP-dep_synth/lig_dom"/>
</dbReference>
<dbReference type="Gene3D" id="3.40.50.980">
    <property type="match status" value="2"/>
</dbReference>
<keyword evidence="1" id="KW-0596">Phosphopantetheine</keyword>
<dbReference type="InterPro" id="IPR025110">
    <property type="entry name" value="AMP-bd_C"/>
</dbReference>
<organism evidence="8 9">
    <name type="scientific">Mortierella alpina</name>
    <name type="common">Oleaginous fungus</name>
    <name type="synonym">Mortierella renispora</name>
    <dbReference type="NCBI Taxonomy" id="64518"/>
    <lineage>
        <taxon>Eukaryota</taxon>
        <taxon>Fungi</taxon>
        <taxon>Fungi incertae sedis</taxon>
        <taxon>Mucoromycota</taxon>
        <taxon>Mortierellomycotina</taxon>
        <taxon>Mortierellomycetes</taxon>
        <taxon>Mortierellales</taxon>
        <taxon>Mortierellaceae</taxon>
        <taxon>Mortierella</taxon>
    </lineage>
</organism>
<dbReference type="PRINTS" id="PR00154">
    <property type="entry name" value="AMPBINDING"/>
</dbReference>
<comment type="similarity">
    <text evidence="3">Belongs to the NRP synthetase family.</text>
</comment>
<evidence type="ECO:0000256" key="1">
    <source>
        <dbReference type="ARBA" id="ARBA00022450"/>
    </source>
</evidence>
<dbReference type="PANTHER" id="PTHR45527:SF1">
    <property type="entry name" value="FATTY ACID SYNTHASE"/>
    <property type="match status" value="1"/>
</dbReference>
<reference evidence="8" key="1">
    <citation type="journal article" date="2020" name="Fungal Divers.">
        <title>Resolving the Mortierellaceae phylogeny through synthesis of multi-gene phylogenetics and phylogenomics.</title>
        <authorList>
            <person name="Vandepol N."/>
            <person name="Liber J."/>
            <person name="Desiro A."/>
            <person name="Na H."/>
            <person name="Kennedy M."/>
            <person name="Barry K."/>
            <person name="Grigoriev I.V."/>
            <person name="Miller A.N."/>
            <person name="O'Donnell K."/>
            <person name="Stajich J.E."/>
            <person name="Bonito G."/>
        </authorList>
    </citation>
    <scope>NUCLEOTIDE SEQUENCE</scope>
    <source>
        <strain evidence="8">CK1249</strain>
    </source>
</reference>
<evidence type="ECO:0000256" key="2">
    <source>
        <dbReference type="ARBA" id="ARBA00022553"/>
    </source>
</evidence>
<feature type="domain" description="AMP-binding enzyme C-terminal" evidence="7">
    <location>
        <begin position="625"/>
        <end position="699"/>
    </location>
</feature>
<dbReference type="InterPro" id="IPR020459">
    <property type="entry name" value="AMP-binding"/>
</dbReference>
<feature type="domain" description="Condensation" evidence="6">
    <location>
        <begin position="3"/>
        <end position="199"/>
    </location>
</feature>
<dbReference type="Pfam" id="PF00668">
    <property type="entry name" value="Condensation"/>
    <property type="match status" value="1"/>
</dbReference>
<dbReference type="CDD" id="cd12117">
    <property type="entry name" value="A_NRPS_Srf_like"/>
    <property type="match status" value="1"/>
</dbReference>
<dbReference type="GO" id="GO:0005737">
    <property type="term" value="C:cytoplasm"/>
    <property type="evidence" value="ECO:0007669"/>
    <property type="project" value="TreeGrafter"/>
</dbReference>
<feature type="non-terminal residue" evidence="8">
    <location>
        <position position="718"/>
    </location>
</feature>
<dbReference type="OrthoDB" id="329835at2759"/>
<gene>
    <name evidence="8" type="ORF">BGZ70_004915</name>
</gene>
<dbReference type="GO" id="GO:0031177">
    <property type="term" value="F:phosphopantetheine binding"/>
    <property type="evidence" value="ECO:0007669"/>
    <property type="project" value="TreeGrafter"/>
</dbReference>
<protein>
    <recommendedName>
        <fullName evidence="10">Amino acid adenylation domain-containing protein</fullName>
    </recommendedName>
</protein>
<dbReference type="FunFam" id="2.30.38.10:FF:000001">
    <property type="entry name" value="Non-ribosomal peptide synthetase PvdI"/>
    <property type="match status" value="1"/>
</dbReference>
<dbReference type="InterPro" id="IPR023213">
    <property type="entry name" value="CAT-like_dom_sf"/>
</dbReference>
<comment type="caution">
    <text evidence="8">The sequence shown here is derived from an EMBL/GenBank/DDBJ whole genome shotgun (WGS) entry which is preliminary data.</text>
</comment>
<evidence type="ECO:0000259" key="5">
    <source>
        <dbReference type="Pfam" id="PF00501"/>
    </source>
</evidence>
<evidence type="ECO:0000259" key="7">
    <source>
        <dbReference type="Pfam" id="PF13193"/>
    </source>
</evidence>
<dbReference type="Pfam" id="PF13193">
    <property type="entry name" value="AMP-binding_C"/>
    <property type="match status" value="1"/>
</dbReference>
<dbReference type="GO" id="GO:0044550">
    <property type="term" value="P:secondary metabolite biosynthetic process"/>
    <property type="evidence" value="ECO:0007669"/>
    <property type="project" value="TreeGrafter"/>
</dbReference>
<keyword evidence="2" id="KW-0597">Phosphoprotein</keyword>
<dbReference type="FunFam" id="3.30.300.30:FF:000010">
    <property type="entry name" value="Enterobactin synthetase component F"/>
    <property type="match status" value="1"/>
</dbReference>
<dbReference type="Proteomes" id="UP000738359">
    <property type="component" value="Unassembled WGS sequence"/>
</dbReference>
<evidence type="ECO:0000259" key="6">
    <source>
        <dbReference type="Pfam" id="PF00668"/>
    </source>
</evidence>
<dbReference type="Pfam" id="PF00501">
    <property type="entry name" value="AMP-binding"/>
    <property type="match status" value="1"/>
</dbReference>
<dbReference type="SUPFAM" id="SSF52777">
    <property type="entry name" value="CoA-dependent acyltransferases"/>
    <property type="match status" value="1"/>
</dbReference>
<dbReference type="Gene3D" id="2.30.38.10">
    <property type="entry name" value="Luciferase, Domain 3"/>
    <property type="match status" value="1"/>
</dbReference>
<feature type="chain" id="PRO_5040291470" description="Amino acid adenylation domain-containing protein" evidence="4">
    <location>
        <begin position="19"/>
        <end position="718"/>
    </location>
</feature>
<dbReference type="Gene3D" id="3.30.559.10">
    <property type="entry name" value="Chloramphenicol acetyltransferase-like domain"/>
    <property type="match status" value="1"/>
</dbReference>
<dbReference type="SUPFAM" id="SSF56801">
    <property type="entry name" value="Acetyl-CoA synthetase-like"/>
    <property type="match status" value="1"/>
</dbReference>
<dbReference type="EMBL" id="JAAAHY010002579">
    <property type="protein sequence ID" value="KAF9944203.1"/>
    <property type="molecule type" value="Genomic_DNA"/>
</dbReference>
<dbReference type="FunFam" id="3.40.50.12780:FF:000012">
    <property type="entry name" value="Non-ribosomal peptide synthetase"/>
    <property type="match status" value="1"/>
</dbReference>
<dbReference type="Gene3D" id="3.30.559.30">
    <property type="entry name" value="Nonribosomal peptide synthetase, condensation domain"/>
    <property type="match status" value="1"/>
</dbReference>
<dbReference type="Gene3D" id="3.30.300.30">
    <property type="match status" value="1"/>
</dbReference>
<feature type="domain" description="AMP-dependent synthetase/ligase" evidence="5">
    <location>
        <begin position="219"/>
        <end position="566"/>
    </location>
</feature>
<evidence type="ECO:0000313" key="8">
    <source>
        <dbReference type="EMBL" id="KAF9944203.1"/>
    </source>
</evidence>
<dbReference type="AlphaFoldDB" id="A0A9P6ITA0"/>
<dbReference type="PANTHER" id="PTHR45527">
    <property type="entry name" value="NONRIBOSOMAL PEPTIDE SYNTHETASE"/>
    <property type="match status" value="1"/>
</dbReference>
<name>A0A9P6ITA0_MORAP</name>
<dbReference type="GO" id="GO:0003824">
    <property type="term" value="F:catalytic activity"/>
    <property type="evidence" value="ECO:0007669"/>
    <property type="project" value="InterPro"/>
</dbReference>
<keyword evidence="4" id="KW-0732">Signal</keyword>